<feature type="compositionally biased region" description="Polar residues" evidence="6">
    <location>
        <begin position="134"/>
        <end position="149"/>
    </location>
</feature>
<feature type="transmembrane region" description="Helical" evidence="7">
    <location>
        <begin position="80"/>
        <end position="103"/>
    </location>
</feature>
<dbReference type="AlphaFoldDB" id="A0A8T0IEM3"/>
<accession>A0A8T0IEM3</accession>
<feature type="region of interest" description="Disordered" evidence="6">
    <location>
        <begin position="168"/>
        <end position="243"/>
    </location>
</feature>
<evidence type="ECO:0000256" key="4">
    <source>
        <dbReference type="ARBA" id="ARBA00023136"/>
    </source>
</evidence>
<keyword evidence="2" id="KW-0328">Glycosyltransferase</keyword>
<keyword evidence="3" id="KW-0808">Transferase</keyword>
<comment type="subcellular location">
    <subcellularLocation>
        <location evidence="1">Membrane</location>
        <topology evidence="1">Single-pass type II membrane protein</topology>
    </subcellularLocation>
</comment>
<feature type="region of interest" description="Disordered" evidence="6">
    <location>
        <begin position="126"/>
        <end position="149"/>
    </location>
</feature>
<reference evidence="8" key="1">
    <citation type="submission" date="2020-06" db="EMBL/GenBank/DDBJ databases">
        <title>WGS assembly of Ceratodon purpureus strain R40.</title>
        <authorList>
            <person name="Carey S.B."/>
            <person name="Jenkins J."/>
            <person name="Shu S."/>
            <person name="Lovell J.T."/>
            <person name="Sreedasyam A."/>
            <person name="Maumus F."/>
            <person name="Tiley G.P."/>
            <person name="Fernandez-Pozo N."/>
            <person name="Barry K."/>
            <person name="Chen C."/>
            <person name="Wang M."/>
            <person name="Lipzen A."/>
            <person name="Daum C."/>
            <person name="Saski C.A."/>
            <person name="Payton A.C."/>
            <person name="Mcbreen J.C."/>
            <person name="Conrad R.E."/>
            <person name="Kollar L.M."/>
            <person name="Olsson S."/>
            <person name="Huttunen S."/>
            <person name="Landis J.B."/>
            <person name="Wickett N.J."/>
            <person name="Johnson M.G."/>
            <person name="Rensing S.A."/>
            <person name="Grimwood J."/>
            <person name="Schmutz J."/>
            <person name="Mcdaniel S.F."/>
        </authorList>
    </citation>
    <scope>NUCLEOTIDE SEQUENCE</scope>
    <source>
        <strain evidence="8">R40</strain>
    </source>
</reference>
<dbReference type="InterPro" id="IPR044174">
    <property type="entry name" value="BC10-like"/>
</dbReference>
<dbReference type="Proteomes" id="UP000822688">
    <property type="component" value="Chromosome 4"/>
</dbReference>
<dbReference type="EMBL" id="CM026424">
    <property type="protein sequence ID" value="KAG0580928.1"/>
    <property type="molecule type" value="Genomic_DNA"/>
</dbReference>
<name>A0A8T0IEM3_CERPU</name>
<dbReference type="Pfam" id="PF02485">
    <property type="entry name" value="Branch"/>
    <property type="match status" value="1"/>
</dbReference>
<evidence type="ECO:0000256" key="6">
    <source>
        <dbReference type="SAM" id="MobiDB-lite"/>
    </source>
</evidence>
<sequence>MKEVTFASRLSQTAHGAFDFLVATIPKDVMHAFEIEEEASTPLTAPKEQIPDAAPLSPWGTRLLHQVCPHRLITHPRANLLAVAGLLLTGALVIYMTALHMGYLSSEEAALLSTFNQTSPYLNTSRVAPPPLSVNDSGLSDNSSVGNQSAFDYNATTQESSQVANVSIPDTGAQAPSNSSIGDSALDYSNTNVTTGESSQVSNFSAPVPSPEEGIVERAPPSPPSLSPPPPPPSPPPPSALAQPTDARIYYQNMSETWHTMSDRALLRKASSIPQVQTPHVGKVAYMFMTRGPLPFAPLWERYFRGHEQLYSIYIHAHPAYVPTLAPTSPFFGRFIPSKLVQWGKLSVYRAERRLLGNALLDERNEWFLLLSESCVPIFSFPDTYTYLNNSQGISFIESYKDSSRAGQGRLYRGRYKDMAPEITEKNFRKGSQWFQINRDLALLTAANSVEYTKFEQYFCKIHPVCYIDEHFLPTFAWIKRSQAIAFRTLTYYEFRGKSPHPKLFGKADIDAKLILDFRGAGGHTCTYNGQPTSQCYMFVRKFDPDALDALLDLAGPVMGIP</sequence>
<dbReference type="GO" id="GO:0016757">
    <property type="term" value="F:glycosyltransferase activity"/>
    <property type="evidence" value="ECO:0007669"/>
    <property type="project" value="UniProtKB-KW"/>
</dbReference>
<keyword evidence="7" id="KW-0812">Transmembrane</keyword>
<evidence type="ECO:0000256" key="1">
    <source>
        <dbReference type="ARBA" id="ARBA00004606"/>
    </source>
</evidence>
<evidence type="ECO:0000256" key="7">
    <source>
        <dbReference type="SAM" id="Phobius"/>
    </source>
</evidence>
<dbReference type="GO" id="GO:0016020">
    <property type="term" value="C:membrane"/>
    <property type="evidence" value="ECO:0007669"/>
    <property type="project" value="UniProtKB-SubCell"/>
</dbReference>
<evidence type="ECO:0000313" key="9">
    <source>
        <dbReference type="Proteomes" id="UP000822688"/>
    </source>
</evidence>
<evidence type="ECO:0000256" key="5">
    <source>
        <dbReference type="ARBA" id="ARBA00023180"/>
    </source>
</evidence>
<feature type="compositionally biased region" description="Pro residues" evidence="6">
    <location>
        <begin position="220"/>
        <end position="239"/>
    </location>
</feature>
<feature type="compositionally biased region" description="Polar residues" evidence="6">
    <location>
        <begin position="174"/>
        <end position="205"/>
    </location>
</feature>
<protein>
    <submittedName>
        <fullName evidence="8">Uncharacterized protein</fullName>
    </submittedName>
</protein>
<organism evidence="8 9">
    <name type="scientific">Ceratodon purpureus</name>
    <name type="common">Fire moss</name>
    <name type="synonym">Dicranum purpureum</name>
    <dbReference type="NCBI Taxonomy" id="3225"/>
    <lineage>
        <taxon>Eukaryota</taxon>
        <taxon>Viridiplantae</taxon>
        <taxon>Streptophyta</taxon>
        <taxon>Embryophyta</taxon>
        <taxon>Bryophyta</taxon>
        <taxon>Bryophytina</taxon>
        <taxon>Bryopsida</taxon>
        <taxon>Dicranidae</taxon>
        <taxon>Pseudoditrichales</taxon>
        <taxon>Ditrichaceae</taxon>
        <taxon>Ceratodon</taxon>
    </lineage>
</organism>
<evidence type="ECO:0000256" key="2">
    <source>
        <dbReference type="ARBA" id="ARBA00022676"/>
    </source>
</evidence>
<comment type="caution">
    <text evidence="8">The sequence shown here is derived from an EMBL/GenBank/DDBJ whole genome shotgun (WGS) entry which is preliminary data.</text>
</comment>
<dbReference type="PANTHER" id="PTHR31042:SF8">
    <property type="entry name" value="CORE-2_I-BRANCHING BETA-1,6-N-ACETYLGLUCOSAMINYLTRANSFERASE FAMILY PROTEIN"/>
    <property type="match status" value="1"/>
</dbReference>
<proteinExistence type="predicted"/>
<keyword evidence="9" id="KW-1185">Reference proteome</keyword>
<dbReference type="InterPro" id="IPR003406">
    <property type="entry name" value="Glyco_trans_14"/>
</dbReference>
<dbReference type="PANTHER" id="PTHR31042">
    <property type="entry name" value="CORE-2/I-BRANCHING BETA-1,6-N-ACETYLGLUCOSAMINYLTRANSFERASE FAMILY PROTEIN-RELATED"/>
    <property type="match status" value="1"/>
</dbReference>
<gene>
    <name evidence="8" type="ORF">KC19_4G211200</name>
</gene>
<evidence type="ECO:0000313" key="8">
    <source>
        <dbReference type="EMBL" id="KAG0580928.1"/>
    </source>
</evidence>
<keyword evidence="5" id="KW-0325">Glycoprotein</keyword>
<keyword evidence="7" id="KW-1133">Transmembrane helix</keyword>
<evidence type="ECO:0000256" key="3">
    <source>
        <dbReference type="ARBA" id="ARBA00022679"/>
    </source>
</evidence>
<keyword evidence="4 7" id="KW-0472">Membrane</keyword>